<dbReference type="Proteomes" id="UP000233551">
    <property type="component" value="Unassembled WGS sequence"/>
</dbReference>
<evidence type="ECO:0000313" key="2">
    <source>
        <dbReference type="EMBL" id="PKI70191.1"/>
    </source>
</evidence>
<evidence type="ECO:0000313" key="3">
    <source>
        <dbReference type="Proteomes" id="UP000233551"/>
    </source>
</evidence>
<proteinExistence type="predicted"/>
<feature type="compositionally biased region" description="Pro residues" evidence="1">
    <location>
        <begin position="206"/>
        <end position="218"/>
    </location>
</feature>
<comment type="caution">
    <text evidence="2">The sequence shown here is derived from an EMBL/GenBank/DDBJ whole genome shotgun (WGS) entry which is preliminary data.</text>
</comment>
<accession>A0A2I0KNY0</accession>
<organism evidence="2 3">
    <name type="scientific">Punica granatum</name>
    <name type="common">Pomegranate</name>
    <dbReference type="NCBI Taxonomy" id="22663"/>
    <lineage>
        <taxon>Eukaryota</taxon>
        <taxon>Viridiplantae</taxon>
        <taxon>Streptophyta</taxon>
        <taxon>Embryophyta</taxon>
        <taxon>Tracheophyta</taxon>
        <taxon>Spermatophyta</taxon>
        <taxon>Magnoliopsida</taxon>
        <taxon>eudicotyledons</taxon>
        <taxon>Gunneridae</taxon>
        <taxon>Pentapetalae</taxon>
        <taxon>rosids</taxon>
        <taxon>malvids</taxon>
        <taxon>Myrtales</taxon>
        <taxon>Lythraceae</taxon>
        <taxon>Punica</taxon>
    </lineage>
</organism>
<dbReference type="AlphaFoldDB" id="A0A2I0KNY0"/>
<gene>
    <name evidence="2" type="ORF">CRG98_009383</name>
</gene>
<protein>
    <submittedName>
        <fullName evidence="2">Uncharacterized protein</fullName>
    </submittedName>
</protein>
<feature type="region of interest" description="Disordered" evidence="1">
    <location>
        <begin position="73"/>
        <end position="130"/>
    </location>
</feature>
<dbReference type="EMBL" id="PGOL01000467">
    <property type="protein sequence ID" value="PKI70191.1"/>
    <property type="molecule type" value="Genomic_DNA"/>
</dbReference>
<reference evidence="2 3" key="1">
    <citation type="submission" date="2017-11" db="EMBL/GenBank/DDBJ databases">
        <title>De-novo sequencing of pomegranate (Punica granatum L.) genome.</title>
        <authorList>
            <person name="Akparov Z."/>
            <person name="Amiraslanov A."/>
            <person name="Hajiyeva S."/>
            <person name="Abbasov M."/>
            <person name="Kaur K."/>
            <person name="Hamwieh A."/>
            <person name="Solovyev V."/>
            <person name="Salamov A."/>
            <person name="Braich B."/>
            <person name="Kosarev P."/>
            <person name="Mahmoud A."/>
            <person name="Hajiyev E."/>
            <person name="Babayeva S."/>
            <person name="Izzatullayeva V."/>
            <person name="Mammadov A."/>
            <person name="Mammadov A."/>
            <person name="Sharifova S."/>
            <person name="Ojaghi J."/>
            <person name="Eynullazada K."/>
            <person name="Bayramov B."/>
            <person name="Abdulazimova A."/>
            <person name="Shahmuradov I."/>
        </authorList>
    </citation>
    <scope>NUCLEOTIDE SEQUENCE [LARGE SCALE GENOMIC DNA]</scope>
    <source>
        <strain evidence="3">cv. AG2017</strain>
        <tissue evidence="2">Leaf</tissue>
    </source>
</reference>
<feature type="region of interest" description="Disordered" evidence="1">
    <location>
        <begin position="162"/>
        <end position="218"/>
    </location>
</feature>
<evidence type="ECO:0000256" key="1">
    <source>
        <dbReference type="SAM" id="MobiDB-lite"/>
    </source>
</evidence>
<sequence length="283" mass="30153">MNLLVERALGVDVSLGVEIVGLEDLEAFLELHPVLHHWAVFAITIPLSGSIPSLMYTAKFLIKKINQVISLKKKKEKSRAGPGRPGSVDRLPVTAGPNLKKKKQIGQAGQGRAALAGCPRSPPARNCPQIAEGTRPIERNRKIGSRFGEFGDRRIRGTVAGIPQKLPDSGHLNSGEAQIDHGGVPAAPRATTLVHSGRRRGVQGREPPPPASSPSSPPIPVALWLTGFGPVLFFVGPTQAQPVPTPSPAQLLFQAVSPSGGRSDPTRLSGDFFFTEKPLNFPD</sequence>
<name>A0A2I0KNY0_PUNGR</name>
<feature type="compositionally biased region" description="Low complexity" evidence="1">
    <location>
        <begin position="105"/>
        <end position="117"/>
    </location>
</feature>
<keyword evidence="3" id="KW-1185">Reference proteome</keyword>